<dbReference type="Pfam" id="PF06482">
    <property type="entry name" value="Endostatin"/>
    <property type="match status" value="1"/>
</dbReference>
<evidence type="ECO:0000256" key="5">
    <source>
        <dbReference type="ARBA" id="ARBA00037994"/>
    </source>
</evidence>
<evidence type="ECO:0000256" key="6">
    <source>
        <dbReference type="SAM" id="MobiDB-lite"/>
    </source>
</evidence>
<dbReference type="OrthoDB" id="5983381at2759"/>
<evidence type="ECO:0000256" key="3">
    <source>
        <dbReference type="ARBA" id="ARBA00022989"/>
    </source>
</evidence>
<accession>A0A016VZL2</accession>
<evidence type="ECO:0000256" key="7">
    <source>
        <dbReference type="SAM" id="Phobius"/>
    </source>
</evidence>
<feature type="transmembrane region" description="Helical" evidence="7">
    <location>
        <begin position="434"/>
        <end position="453"/>
    </location>
</feature>
<keyword evidence="2 7" id="KW-0812">Transmembrane</keyword>
<feature type="transmembrane region" description="Helical" evidence="7">
    <location>
        <begin position="316"/>
        <end position="337"/>
    </location>
</feature>
<dbReference type="InterPro" id="IPR016187">
    <property type="entry name" value="CTDL_fold"/>
</dbReference>
<comment type="similarity">
    <text evidence="5">Belongs to the nematode receptor-like protein sra family.</text>
</comment>
<feature type="transmembrane region" description="Helical" evidence="7">
    <location>
        <begin position="482"/>
        <end position="502"/>
    </location>
</feature>
<feature type="compositionally biased region" description="Pro residues" evidence="6">
    <location>
        <begin position="82"/>
        <end position="97"/>
    </location>
</feature>
<proteinExistence type="inferred from homology"/>
<evidence type="ECO:0000259" key="8">
    <source>
        <dbReference type="Pfam" id="PF06482"/>
    </source>
</evidence>
<dbReference type="STRING" id="53326.A0A016VZL2"/>
<dbReference type="GO" id="GO:0004984">
    <property type="term" value="F:olfactory receptor activity"/>
    <property type="evidence" value="ECO:0007669"/>
    <property type="project" value="TreeGrafter"/>
</dbReference>
<evidence type="ECO:0000313" key="9">
    <source>
        <dbReference type="EMBL" id="EYC32198.1"/>
    </source>
</evidence>
<dbReference type="PANTHER" id="PTHR31357">
    <property type="entry name" value="SERPENTINE RECEPTOR CLASS ALPHA-10"/>
    <property type="match status" value="1"/>
</dbReference>
<dbReference type="Pfam" id="PF10292">
    <property type="entry name" value="7TM_GPCR_Srab"/>
    <property type="match status" value="1"/>
</dbReference>
<dbReference type="SUPFAM" id="SSF81321">
    <property type="entry name" value="Family A G protein-coupled receptor-like"/>
    <property type="match status" value="1"/>
</dbReference>
<keyword evidence="3 7" id="KW-1133">Transmembrane helix</keyword>
<keyword evidence="4 7" id="KW-0472">Membrane</keyword>
<dbReference type="InterPro" id="IPR010515">
    <property type="entry name" value="Collagenase_NC10/endostatin"/>
</dbReference>
<sequence>MSRHRPCVRRSITETARPAARPAPPDPRRELPGPAPPPIYPAPPPAYPAPPPAYPAPPPAYPSPPPAYPSPPPQYPRDEAAPPVPTHPRETPVPSPRFHPRPPPDEVAAQHRDRMIHLIALNTPYDGNMRGMRGADLQCYREARMAGFTTTFRAMLSNNVQDMLRIVHAADWDTPVVNIRGEHLFASWRAVLNDGQRSTRPLYSFDRRDVMNDDHWPNKRIWHGSKSGGIRAGDYCDGWRSNYAALSAMAGDLRIPGGLISQAQPVSCDQKLIVLCVENMSKYHGDRILKKKRMDAAMACSAAAEFIAYTPQRIVMFIQIFFCICSIIFNLLFIYYCRKDLFFHKNCRVLIWALIATNIVHSAIVGAIQGMQLVQMFTVTDPCDMLMSAVLCYSLRLPTLVCFGSHLTIHLSVVAERAIALRYLSSYESSSSTLGFVLAVFSITSSFALTIYGTKNYNFTGRMFYCTAATKSTLLDISATSYFVVAVEAIIILLFGCVYHLSLKKSVVYDLRSKYQAKENLTVVRLLMPMLLFHFLIFFCFVLSYATSYSIRRLFPSDSAFRAYLAAIYIVPIYTACSPLLMGWILRRHRLSRTQALIRISSKTECVNDIYFSNYAWNIK</sequence>
<protein>
    <recommendedName>
        <fullName evidence="8">Collagenase NC10/endostatin domain-containing protein</fullName>
    </recommendedName>
</protein>
<feature type="transmembrane region" description="Helical" evidence="7">
    <location>
        <begin position="349"/>
        <end position="368"/>
    </location>
</feature>
<dbReference type="GO" id="GO:0016020">
    <property type="term" value="C:membrane"/>
    <property type="evidence" value="ECO:0007669"/>
    <property type="project" value="UniProtKB-SubCell"/>
</dbReference>
<dbReference type="SUPFAM" id="SSF56436">
    <property type="entry name" value="C-type lectin-like"/>
    <property type="match status" value="1"/>
</dbReference>
<dbReference type="PRINTS" id="PR01217">
    <property type="entry name" value="PRICHEXTENSN"/>
</dbReference>
<dbReference type="Proteomes" id="UP000024635">
    <property type="component" value="Unassembled WGS sequence"/>
</dbReference>
<evidence type="ECO:0000256" key="4">
    <source>
        <dbReference type="ARBA" id="ARBA00023136"/>
    </source>
</evidence>
<reference evidence="10" key="1">
    <citation type="journal article" date="2015" name="Nat. Genet.">
        <title>The genome and transcriptome of the zoonotic hookworm Ancylostoma ceylanicum identify infection-specific gene families.</title>
        <authorList>
            <person name="Schwarz E.M."/>
            <person name="Hu Y."/>
            <person name="Antoshechkin I."/>
            <person name="Miller M.M."/>
            <person name="Sternberg P.W."/>
            <person name="Aroian R.V."/>
        </authorList>
    </citation>
    <scope>NUCLEOTIDE SEQUENCE</scope>
    <source>
        <strain evidence="10">HY135</strain>
    </source>
</reference>
<evidence type="ECO:0000256" key="1">
    <source>
        <dbReference type="ARBA" id="ARBA00004141"/>
    </source>
</evidence>
<dbReference type="InterPro" id="IPR051080">
    <property type="entry name" value="Nematode_rcpt-like_serp_alpha"/>
</dbReference>
<feature type="transmembrane region" description="Helical" evidence="7">
    <location>
        <begin position="388"/>
        <end position="413"/>
    </location>
</feature>
<dbReference type="InterPro" id="IPR016186">
    <property type="entry name" value="C-type_lectin-like/link_sf"/>
</dbReference>
<dbReference type="Gene3D" id="1.20.1070.10">
    <property type="entry name" value="Rhodopsin 7-helix transmembrane proteins"/>
    <property type="match status" value="1"/>
</dbReference>
<keyword evidence="10" id="KW-1185">Reference proteome</keyword>
<evidence type="ECO:0000313" key="10">
    <source>
        <dbReference type="Proteomes" id="UP000024635"/>
    </source>
</evidence>
<dbReference type="Gene3D" id="3.10.100.10">
    <property type="entry name" value="Mannose-Binding Protein A, subunit A"/>
    <property type="match status" value="1"/>
</dbReference>
<feature type="domain" description="Collagenase NC10/endostatin" evidence="8">
    <location>
        <begin position="116"/>
        <end position="280"/>
    </location>
</feature>
<feature type="transmembrane region" description="Helical" evidence="7">
    <location>
        <begin position="523"/>
        <end position="546"/>
    </location>
</feature>
<organism evidence="9 10">
    <name type="scientific">Ancylostoma ceylanicum</name>
    <dbReference type="NCBI Taxonomy" id="53326"/>
    <lineage>
        <taxon>Eukaryota</taxon>
        <taxon>Metazoa</taxon>
        <taxon>Ecdysozoa</taxon>
        <taxon>Nematoda</taxon>
        <taxon>Chromadorea</taxon>
        <taxon>Rhabditida</taxon>
        <taxon>Rhabditina</taxon>
        <taxon>Rhabditomorpha</taxon>
        <taxon>Strongyloidea</taxon>
        <taxon>Ancylostomatidae</taxon>
        <taxon>Ancylostomatinae</taxon>
        <taxon>Ancylostoma</taxon>
    </lineage>
</organism>
<gene>
    <name evidence="9" type="primary">Acey_s0003.g1452</name>
    <name evidence="9" type="ORF">Y032_0003g1452</name>
</gene>
<dbReference type="PANTHER" id="PTHR31357:SF5">
    <property type="entry name" value="SERPENTINE RECEPTOR CLASS ALPHA-1-RELATED"/>
    <property type="match status" value="1"/>
</dbReference>
<comment type="caution">
    <text evidence="9">The sequence shown here is derived from an EMBL/GenBank/DDBJ whole genome shotgun (WGS) entry which is preliminary data.</text>
</comment>
<dbReference type="InterPro" id="IPR019408">
    <property type="entry name" value="7TM_GPCR_serpentine_rcpt_Srab"/>
</dbReference>
<feature type="transmembrane region" description="Helical" evidence="7">
    <location>
        <begin position="566"/>
        <end position="586"/>
    </location>
</feature>
<comment type="subcellular location">
    <subcellularLocation>
        <location evidence="1">Membrane</location>
        <topology evidence="1">Multi-pass membrane protein</topology>
    </subcellularLocation>
</comment>
<dbReference type="EMBL" id="JARK01001339">
    <property type="protein sequence ID" value="EYC32198.1"/>
    <property type="molecule type" value="Genomic_DNA"/>
</dbReference>
<dbReference type="AlphaFoldDB" id="A0A016VZL2"/>
<evidence type="ECO:0000256" key="2">
    <source>
        <dbReference type="ARBA" id="ARBA00022692"/>
    </source>
</evidence>
<name>A0A016VZL2_9BILA</name>
<feature type="compositionally biased region" description="Pro residues" evidence="6">
    <location>
        <begin position="33"/>
        <end position="75"/>
    </location>
</feature>
<feature type="region of interest" description="Disordered" evidence="6">
    <location>
        <begin position="1"/>
        <end position="108"/>
    </location>
</feature>